<gene>
    <name evidence="1" type="ORF">BEL07_18385</name>
</gene>
<dbReference type="RefSeq" id="WP_125939778.1">
    <property type="nucleotide sequence ID" value="NZ_MCHX01000044.1"/>
</dbReference>
<keyword evidence="2" id="KW-1185">Reference proteome</keyword>
<evidence type="ECO:0000313" key="1">
    <source>
        <dbReference type="EMBL" id="OFJ52234.1"/>
    </source>
</evidence>
<dbReference type="EMBL" id="MCHX01000044">
    <property type="protein sequence ID" value="OFJ52234.1"/>
    <property type="molecule type" value="Genomic_DNA"/>
</dbReference>
<dbReference type="Proteomes" id="UP000178953">
    <property type="component" value="Unassembled WGS sequence"/>
</dbReference>
<reference evidence="1 2" key="1">
    <citation type="submission" date="2016-09" db="EMBL/GenBank/DDBJ databases">
        <title>genome sequence of Mycobacterium sp. 739 SCH.</title>
        <authorList>
            <person name="Greninger A.L."/>
            <person name="Qin X."/>
            <person name="Jerome K."/>
            <person name="Vora S."/>
            <person name="Quinn K."/>
        </authorList>
    </citation>
    <scope>NUCLEOTIDE SEQUENCE [LARGE SCALE GENOMIC DNA]</scope>
    <source>
        <strain evidence="1 2">SCH</strain>
    </source>
</reference>
<name>A0A1E8Q2U6_9MYCO</name>
<proteinExistence type="predicted"/>
<evidence type="ECO:0000313" key="2">
    <source>
        <dbReference type="Proteomes" id="UP000178953"/>
    </source>
</evidence>
<dbReference type="AlphaFoldDB" id="A0A1E8Q2U6"/>
<protein>
    <submittedName>
        <fullName evidence="1">Uncharacterized protein</fullName>
    </submittedName>
</protein>
<comment type="caution">
    <text evidence="1">The sequence shown here is derived from an EMBL/GenBank/DDBJ whole genome shotgun (WGS) entry which is preliminary data.</text>
</comment>
<sequence length="228" mass="25710">MSMPSQGMSDASQQVGAQYVASVRDDLLAKLLEQARFGTLDPEWRSSVMSAKARLYPHAVTDDDRAAVMELQQLPPQAWEPYRAPWRVALDAWFIAQFGVNERARVRSAQTYVSLLETQGMTALSKFTVASLTGTYTDESVIDELTTLPYAELRDPNTPVHMAQRDELVASYLAGLNDGGVSNDWAAWLRARSVAWSHPMLENKWRIMLSGPTLAQMWRLPDYWRDAE</sequence>
<accession>A0A1E8Q2U6</accession>
<organism evidence="1 2">
    <name type="scientific">Mycolicibacterium grossiae</name>
    <dbReference type="NCBI Taxonomy" id="1552759"/>
    <lineage>
        <taxon>Bacteria</taxon>
        <taxon>Bacillati</taxon>
        <taxon>Actinomycetota</taxon>
        <taxon>Actinomycetes</taxon>
        <taxon>Mycobacteriales</taxon>
        <taxon>Mycobacteriaceae</taxon>
        <taxon>Mycolicibacterium</taxon>
    </lineage>
</organism>